<reference evidence="4 5" key="1">
    <citation type="journal article" date="2020" name="bioRxiv">
        <title>Metabolic contributions of an alphaproteobacterial endosymbiont in the apicomplexan Cardiosporidium cionae.</title>
        <authorList>
            <person name="Hunter E.S."/>
            <person name="Paight C.J."/>
            <person name="Lane C.E."/>
        </authorList>
    </citation>
    <scope>NUCLEOTIDE SEQUENCE [LARGE SCALE GENOMIC DNA]</scope>
    <source>
        <strain evidence="4">ESH_2018</strain>
    </source>
</reference>
<dbReference type="InterPro" id="IPR001680">
    <property type="entry name" value="WD40_rpt"/>
</dbReference>
<evidence type="ECO:0000313" key="5">
    <source>
        <dbReference type="Proteomes" id="UP000823046"/>
    </source>
</evidence>
<organism evidence="4 5">
    <name type="scientific">Cardiosporidium cionae</name>
    <dbReference type="NCBI Taxonomy" id="476202"/>
    <lineage>
        <taxon>Eukaryota</taxon>
        <taxon>Sar</taxon>
        <taxon>Alveolata</taxon>
        <taxon>Apicomplexa</taxon>
        <taxon>Aconoidasida</taxon>
        <taxon>Nephromycida</taxon>
        <taxon>Cardiosporidium</taxon>
    </lineage>
</organism>
<dbReference type="PROSITE" id="PS50082">
    <property type="entry name" value="WD_REPEATS_2"/>
    <property type="match status" value="1"/>
</dbReference>
<evidence type="ECO:0000313" key="4">
    <source>
        <dbReference type="EMBL" id="KAF8819661.1"/>
    </source>
</evidence>
<evidence type="ECO:0000256" key="3">
    <source>
        <dbReference type="PROSITE-ProRule" id="PRU00221"/>
    </source>
</evidence>
<name>A0ABQ7J6P7_9APIC</name>
<dbReference type="SUPFAM" id="SSF50978">
    <property type="entry name" value="WD40 repeat-like"/>
    <property type="match status" value="1"/>
</dbReference>
<keyword evidence="5" id="KW-1185">Reference proteome</keyword>
<dbReference type="InterPro" id="IPR036322">
    <property type="entry name" value="WD40_repeat_dom_sf"/>
</dbReference>
<proteinExistence type="predicted"/>
<dbReference type="InterPro" id="IPR015943">
    <property type="entry name" value="WD40/YVTN_repeat-like_dom_sf"/>
</dbReference>
<dbReference type="Proteomes" id="UP000823046">
    <property type="component" value="Unassembled WGS sequence"/>
</dbReference>
<dbReference type="SMART" id="SM00320">
    <property type="entry name" value="WD40"/>
    <property type="match status" value="6"/>
</dbReference>
<comment type="caution">
    <text evidence="4">The sequence shown here is derived from an EMBL/GenBank/DDBJ whole genome shotgun (WGS) entry which is preliminary data.</text>
</comment>
<dbReference type="EMBL" id="JADAQX010000651">
    <property type="protein sequence ID" value="KAF8819661.1"/>
    <property type="molecule type" value="Genomic_DNA"/>
</dbReference>
<keyword evidence="1 3" id="KW-0853">WD repeat</keyword>
<keyword evidence="2" id="KW-0677">Repeat</keyword>
<dbReference type="PANTHER" id="PTHR10971">
    <property type="entry name" value="MRNA EXPORT FACTOR AND BUB3"/>
    <property type="match status" value="1"/>
</dbReference>
<protein>
    <submittedName>
        <fullName evidence="4">WD repeat-containing protein 92</fullName>
    </submittedName>
</protein>
<feature type="repeat" description="WD" evidence="3">
    <location>
        <begin position="133"/>
        <end position="155"/>
    </location>
</feature>
<evidence type="ECO:0000256" key="1">
    <source>
        <dbReference type="ARBA" id="ARBA00022574"/>
    </source>
</evidence>
<dbReference type="Gene3D" id="2.130.10.10">
    <property type="entry name" value="YVTN repeat-like/Quinoprotein amine dehydrogenase"/>
    <property type="match status" value="1"/>
</dbReference>
<gene>
    <name evidence="4" type="ORF">IE077_000702</name>
</gene>
<evidence type="ECO:0000256" key="2">
    <source>
        <dbReference type="ARBA" id="ARBA00022737"/>
    </source>
</evidence>
<dbReference type="Pfam" id="PF00400">
    <property type="entry name" value="WD40"/>
    <property type="match status" value="1"/>
</dbReference>
<sequence length="357" mass="39997">MDTTNAPQLIEHICENLDYVPFGCCWIPQSAEFAVVGETMKRQGILEIKEMDNGKLQLKEKITTPCGINCVKTCESSFGIHCLVTGELDGKISLRDIERPSQNIWSQCGHSEAITCIDICGISSNNKYGPLEIVTGCRNGTVKLWDIRQPNEILQLKPIDNAQAECWTVAFGNCHNENNRCIAAGFDNGDVKLFDLRSSTMTFEENIQNGVCHLQFDRKYIPMNKLACVTLEGFLHVFDLRTFHPEDGYANLKHKEEAATLWSCNFLPQNREICATTSGAGQVSIYKYSYPVKRVFIDTSTGLKRGVAGTMELLNNKSLSPQPIVDFDWHPNKIGLAAFVSIDHSIRVILVTKLHLY</sequence>
<accession>A0ABQ7J6P7</accession>